<evidence type="ECO:0000313" key="3">
    <source>
        <dbReference type="EMBL" id="RPD56218.1"/>
    </source>
</evidence>
<dbReference type="InterPro" id="IPR001667">
    <property type="entry name" value="DDH_dom"/>
</dbReference>
<dbReference type="InterPro" id="IPR051673">
    <property type="entry name" value="SSDNA_exonuclease_RecJ"/>
</dbReference>
<proteinExistence type="predicted"/>
<organism evidence="3 4">
    <name type="scientific">Lentinus tigrinus ALCF2SS1-6</name>
    <dbReference type="NCBI Taxonomy" id="1328759"/>
    <lineage>
        <taxon>Eukaryota</taxon>
        <taxon>Fungi</taxon>
        <taxon>Dikarya</taxon>
        <taxon>Basidiomycota</taxon>
        <taxon>Agaricomycotina</taxon>
        <taxon>Agaricomycetes</taxon>
        <taxon>Polyporales</taxon>
        <taxon>Polyporaceae</taxon>
        <taxon>Lentinus</taxon>
    </lineage>
</organism>
<gene>
    <name evidence="3" type="ORF">L227DRAFT_614620</name>
</gene>
<dbReference type="Pfam" id="PF01368">
    <property type="entry name" value="DHH"/>
    <property type="match status" value="1"/>
</dbReference>
<protein>
    <submittedName>
        <fullName evidence="3">DHH phosphoesterase</fullName>
    </submittedName>
</protein>
<feature type="region of interest" description="Disordered" evidence="1">
    <location>
        <begin position="401"/>
        <end position="425"/>
    </location>
</feature>
<evidence type="ECO:0000313" key="4">
    <source>
        <dbReference type="Proteomes" id="UP000313359"/>
    </source>
</evidence>
<dbReference type="InterPro" id="IPR038763">
    <property type="entry name" value="DHH_sf"/>
</dbReference>
<keyword evidence="4" id="KW-1185">Reference proteome</keyword>
<dbReference type="Proteomes" id="UP000313359">
    <property type="component" value="Unassembled WGS sequence"/>
</dbReference>
<dbReference type="GO" id="GO:0004527">
    <property type="term" value="F:exonuclease activity"/>
    <property type="evidence" value="ECO:0007669"/>
    <property type="project" value="UniProtKB-KW"/>
</dbReference>
<reference evidence="3" key="1">
    <citation type="journal article" date="2018" name="Genome Biol. Evol.">
        <title>Genomics and development of Lentinus tigrinus, a white-rot wood-decaying mushroom with dimorphic fruiting bodies.</title>
        <authorList>
            <person name="Wu B."/>
            <person name="Xu Z."/>
            <person name="Knudson A."/>
            <person name="Carlson A."/>
            <person name="Chen N."/>
            <person name="Kovaka S."/>
            <person name="LaButti K."/>
            <person name="Lipzen A."/>
            <person name="Pennachio C."/>
            <person name="Riley R."/>
            <person name="Schakwitz W."/>
            <person name="Umezawa K."/>
            <person name="Ohm R.A."/>
            <person name="Grigoriev I.V."/>
            <person name="Nagy L.G."/>
            <person name="Gibbons J."/>
            <person name="Hibbett D."/>
        </authorList>
    </citation>
    <scope>NUCLEOTIDE SEQUENCE [LARGE SCALE GENOMIC DNA]</scope>
    <source>
        <strain evidence="3">ALCF2SS1-6</strain>
    </source>
</reference>
<dbReference type="PANTHER" id="PTHR30255">
    <property type="entry name" value="SINGLE-STRANDED-DNA-SPECIFIC EXONUCLEASE RECJ"/>
    <property type="match status" value="1"/>
</dbReference>
<dbReference type="AlphaFoldDB" id="A0A5C2RZ11"/>
<evidence type="ECO:0000259" key="2">
    <source>
        <dbReference type="Pfam" id="PF01368"/>
    </source>
</evidence>
<sequence>MFDSDSSSSRRSAERANDWPAPAAQLAAARAFIRECATSCAPTLLLPDKDTDGLCSGLITYLTLTHLGLSPSLISIHFPAKGSNIHAVPERERIARYGARYVIATDQGSRGGPPIVDDPKTKTLVVDHHWSTEFPDGAVVCSAAQCPPVATASTLAYVVCTEMIERGRKDRGVRERLDWLCAMGTMGDLGTSFKWEVPFPDMRDCLKRWTKKTLGEAIGLLNAPRRSAAYDVETAWRALLNSATPKEIVNPDSGMDVRRLFTARAEVKSETDRCARKPPTFSGDGRVALIRISSGAQIHPLIATRWSSSLKGPRLEIVMCANDGYNVGMTNFACRVAKSRKSAVGEGVTDIIVILKEYASRVPGLREAMGEDFARGHKEASGGIVLTEHFERFWEVMVNAEREEGGPPTKKRKTGGKLEGSGQKNTLEGWVTKI</sequence>
<evidence type="ECO:0000256" key="1">
    <source>
        <dbReference type="SAM" id="MobiDB-lite"/>
    </source>
</evidence>
<dbReference type="STRING" id="1328759.A0A5C2RZ11"/>
<dbReference type="OrthoDB" id="284473at2759"/>
<dbReference type="PANTHER" id="PTHR30255:SF2">
    <property type="entry name" value="SINGLE-STRANDED-DNA-SPECIFIC EXONUCLEASE RECJ"/>
    <property type="match status" value="1"/>
</dbReference>
<feature type="domain" description="DDH" evidence="2">
    <location>
        <begin position="47"/>
        <end position="168"/>
    </location>
</feature>
<dbReference type="Gene3D" id="3.90.1640.30">
    <property type="match status" value="1"/>
</dbReference>
<dbReference type="EMBL" id="ML122289">
    <property type="protein sequence ID" value="RPD56218.1"/>
    <property type="molecule type" value="Genomic_DNA"/>
</dbReference>
<dbReference type="SUPFAM" id="SSF64182">
    <property type="entry name" value="DHH phosphoesterases"/>
    <property type="match status" value="1"/>
</dbReference>
<name>A0A5C2RZ11_9APHY</name>
<accession>A0A5C2RZ11</accession>